<feature type="region of interest" description="Disordered" evidence="1">
    <location>
        <begin position="23"/>
        <end position="42"/>
    </location>
</feature>
<proteinExistence type="predicted"/>
<name>A0A1I7X2F0_HETBA</name>
<keyword evidence="2" id="KW-1185">Reference proteome</keyword>
<accession>A0A1I7X2F0</accession>
<dbReference type="Proteomes" id="UP000095283">
    <property type="component" value="Unplaced"/>
</dbReference>
<dbReference type="WBParaSite" id="Hba_11767">
    <property type="protein sequence ID" value="Hba_11767"/>
    <property type="gene ID" value="Hba_11767"/>
</dbReference>
<feature type="region of interest" description="Disordered" evidence="1">
    <location>
        <begin position="88"/>
        <end position="118"/>
    </location>
</feature>
<protein>
    <submittedName>
        <fullName evidence="3">Uncharacterized protein</fullName>
    </submittedName>
</protein>
<dbReference type="AlphaFoldDB" id="A0A1I7X2F0"/>
<feature type="compositionally biased region" description="Basic and acidic residues" evidence="1">
    <location>
        <begin position="23"/>
        <end position="39"/>
    </location>
</feature>
<sequence length="184" mass="20748">MSAIFDSRGNIFPRLLRPAHNEIRTGARDRLSTPPRKDCITTSSISTDFSQESVGIREPPLVEPELSDSDIDENVFLEVSLPSFPERRARRETSRRCEIPLSECTSPSSASSRDPSEAMASSRSSFLELIGFRKKRDNLQSTTSLLSSTKPILKKRKRRVSEDELIASGLYSKNVRRYCIILLV</sequence>
<reference evidence="3" key="1">
    <citation type="submission" date="2016-11" db="UniProtKB">
        <authorList>
            <consortium name="WormBaseParasite"/>
        </authorList>
    </citation>
    <scope>IDENTIFICATION</scope>
</reference>
<evidence type="ECO:0000256" key="1">
    <source>
        <dbReference type="SAM" id="MobiDB-lite"/>
    </source>
</evidence>
<organism evidence="2 3">
    <name type="scientific">Heterorhabditis bacteriophora</name>
    <name type="common">Entomopathogenic nematode worm</name>
    <dbReference type="NCBI Taxonomy" id="37862"/>
    <lineage>
        <taxon>Eukaryota</taxon>
        <taxon>Metazoa</taxon>
        <taxon>Ecdysozoa</taxon>
        <taxon>Nematoda</taxon>
        <taxon>Chromadorea</taxon>
        <taxon>Rhabditida</taxon>
        <taxon>Rhabditina</taxon>
        <taxon>Rhabditomorpha</taxon>
        <taxon>Strongyloidea</taxon>
        <taxon>Heterorhabditidae</taxon>
        <taxon>Heterorhabditis</taxon>
    </lineage>
</organism>
<evidence type="ECO:0000313" key="3">
    <source>
        <dbReference type="WBParaSite" id="Hba_11767"/>
    </source>
</evidence>
<feature type="compositionally biased region" description="Basic and acidic residues" evidence="1">
    <location>
        <begin position="88"/>
        <end position="98"/>
    </location>
</feature>
<evidence type="ECO:0000313" key="2">
    <source>
        <dbReference type="Proteomes" id="UP000095283"/>
    </source>
</evidence>